<keyword evidence="4" id="KW-1185">Reference proteome</keyword>
<evidence type="ECO:0000313" key="3">
    <source>
        <dbReference type="EMBL" id="KAJ3655987.1"/>
    </source>
</evidence>
<organism evidence="3 4">
    <name type="scientific">Zophobas morio</name>
    <dbReference type="NCBI Taxonomy" id="2755281"/>
    <lineage>
        <taxon>Eukaryota</taxon>
        <taxon>Metazoa</taxon>
        <taxon>Ecdysozoa</taxon>
        <taxon>Arthropoda</taxon>
        <taxon>Hexapoda</taxon>
        <taxon>Insecta</taxon>
        <taxon>Pterygota</taxon>
        <taxon>Neoptera</taxon>
        <taxon>Endopterygota</taxon>
        <taxon>Coleoptera</taxon>
        <taxon>Polyphaga</taxon>
        <taxon>Cucujiformia</taxon>
        <taxon>Tenebrionidae</taxon>
        <taxon>Zophobas</taxon>
    </lineage>
</organism>
<feature type="compositionally biased region" description="Basic and acidic residues" evidence="1">
    <location>
        <begin position="926"/>
        <end position="954"/>
    </location>
</feature>
<feature type="compositionally biased region" description="Basic and acidic residues" evidence="1">
    <location>
        <begin position="975"/>
        <end position="998"/>
    </location>
</feature>
<dbReference type="InterPro" id="IPR058519">
    <property type="entry name" value="DUF8206"/>
</dbReference>
<evidence type="ECO:0000313" key="4">
    <source>
        <dbReference type="Proteomes" id="UP001168821"/>
    </source>
</evidence>
<feature type="region of interest" description="Disordered" evidence="1">
    <location>
        <begin position="975"/>
        <end position="1026"/>
    </location>
</feature>
<feature type="region of interest" description="Disordered" evidence="1">
    <location>
        <begin position="599"/>
        <end position="623"/>
    </location>
</feature>
<dbReference type="PROSITE" id="PS00675">
    <property type="entry name" value="SIGMA54_INTERACT_1"/>
    <property type="match status" value="1"/>
</dbReference>
<evidence type="ECO:0000259" key="2">
    <source>
        <dbReference type="Pfam" id="PF26633"/>
    </source>
</evidence>
<dbReference type="EMBL" id="JALNTZ010000004">
    <property type="protein sequence ID" value="KAJ3655987.1"/>
    <property type="molecule type" value="Genomic_DNA"/>
</dbReference>
<reference evidence="3" key="1">
    <citation type="journal article" date="2023" name="G3 (Bethesda)">
        <title>Whole genome assemblies of Zophobas morio and Tenebrio molitor.</title>
        <authorList>
            <person name="Kaur S."/>
            <person name="Stinson S.A."/>
            <person name="diCenzo G.C."/>
        </authorList>
    </citation>
    <scope>NUCLEOTIDE SEQUENCE</scope>
    <source>
        <strain evidence="3">QUZm001</strain>
    </source>
</reference>
<feature type="compositionally biased region" description="Basic and acidic residues" evidence="1">
    <location>
        <begin position="685"/>
        <end position="716"/>
    </location>
</feature>
<feature type="region of interest" description="Disordered" evidence="1">
    <location>
        <begin position="897"/>
        <end position="960"/>
    </location>
</feature>
<name>A0AA38MGU8_9CUCU</name>
<dbReference type="CDD" id="cd00882">
    <property type="entry name" value="Ras_like_GTPase"/>
    <property type="match status" value="1"/>
</dbReference>
<sequence length="1026" mass="117886">MFSFVTNWFKSPDAADNDVNLLLLGETGVGKSTLLNAISNYFNYASFKEAQKWDVDILIPIYLNVAESSRVFGTPDENEVHDQGKSATQHVKVYVFPIKMDNKTFNLRLIDTPGVGDPRGTEQDNINLDNVLAYLATLKKLHGICFVLKSNQTRFTKFAEYYLKQILTRLDKSASQNIIFITTYSKTASYTTGETKSHCLAPLVRDIESRPPHATIPLSDHNVFCLDNEAFKALLASQDGKRYTKREVKGFETSWQVSSNEIQRLLRYVIGDASSPGLKPHDVENTISINEVRFYIEQLTTPIAEVSELIQDNIRVLDAHKKKMQQDDQTLEELKQQMHIPCVNLEVKELTQPVTVCTDPKCADIVKVNNVTQWHYKQRCHNPCYLTQVPKEMIGDPKLMSCTAMAGRPNCQQCECPWQVHMHIYKEATKVSVRKVDQNVLGVIRSKQDARFHMHKLIEDLNTRRQELEKEGETISSIVAKFSWFLQEHALTPFNDAYGRFADREVIEKLENLLSQYYNLQATFHESAKNAQGQPPGDLSLKGIQKSIAQLYKLKHMGKTIQELIQKSNACRNKETQKNFGCVTLREVVDLDKTTAERERFELTESDDDEQPRQTKASEEEYEVDVDWGKESYVSYEPKSAVIYKQSSKPRTFIDDDGFNSRQHSRRRSPDRRYDQPRNTYTQRDNFRYRTQHSRDSDDCEPVKSHRNEAMEKYDRSNYAQQRHVKKKKDRQPDVKTTFPEIILQKNTTTHHPASTTKWNTRLEDNPIKATILETPPEENTLRGADIPGTILKIMIQIVVILLDGLKQEIALNDLKTPEILPSLTNVLIQMTIVSPSQIVNQDMSKNTTIKEVKKNQDSKRTIKVKICLGVTAAEAKVMIQMTGIPKNRPEVTILTIKKKDDRHTGRSGHKIRTPVDNSSRFSRSGHAESKLRQKSTPIDKRHKEPKRKPQSDDDRYDSDVELSATFSRVCEVRDSKYKNQMESKASSWRDPKEREEYFQTSSSASFDSSEELRLTNQESYTDTEG</sequence>
<accession>A0AA38MGU8</accession>
<dbReference type="Proteomes" id="UP001168821">
    <property type="component" value="Unassembled WGS sequence"/>
</dbReference>
<dbReference type="Gene3D" id="3.40.50.300">
    <property type="entry name" value="P-loop containing nucleotide triphosphate hydrolases"/>
    <property type="match status" value="1"/>
</dbReference>
<dbReference type="PANTHER" id="PTHR32046">
    <property type="entry name" value="G DOMAIN-CONTAINING PROTEIN"/>
    <property type="match status" value="1"/>
</dbReference>
<comment type="caution">
    <text evidence="3">The sequence shown here is derived from an EMBL/GenBank/DDBJ whole genome shotgun (WGS) entry which is preliminary data.</text>
</comment>
<proteinExistence type="predicted"/>
<dbReference type="InterPro" id="IPR025662">
    <property type="entry name" value="Sigma_54_int_dom_ATP-bd_1"/>
</dbReference>
<protein>
    <recommendedName>
        <fullName evidence="2">DUF8206 domain-containing protein</fullName>
    </recommendedName>
</protein>
<dbReference type="InterPro" id="IPR027417">
    <property type="entry name" value="P-loop_NTPase"/>
</dbReference>
<dbReference type="AlphaFoldDB" id="A0AA38MGU8"/>
<dbReference type="PANTHER" id="PTHR32046:SF11">
    <property type="entry name" value="IMMUNE-ASSOCIATED NUCLEOTIDE-BINDING PROTEIN 10-LIKE"/>
    <property type="match status" value="1"/>
</dbReference>
<feature type="domain" description="DUF8206" evidence="2">
    <location>
        <begin position="349"/>
        <end position="426"/>
    </location>
</feature>
<dbReference type="SUPFAM" id="SSF52540">
    <property type="entry name" value="P-loop containing nucleoside triphosphate hydrolases"/>
    <property type="match status" value="1"/>
</dbReference>
<gene>
    <name evidence="3" type="ORF">Zmor_015093</name>
</gene>
<feature type="compositionally biased region" description="Polar residues" evidence="1">
    <location>
        <begin position="1015"/>
        <end position="1026"/>
    </location>
</feature>
<evidence type="ECO:0000256" key="1">
    <source>
        <dbReference type="SAM" id="MobiDB-lite"/>
    </source>
</evidence>
<feature type="region of interest" description="Disordered" evidence="1">
    <location>
        <begin position="651"/>
        <end position="733"/>
    </location>
</feature>
<dbReference type="Pfam" id="PF26633">
    <property type="entry name" value="DUF8206"/>
    <property type="match status" value="1"/>
</dbReference>